<feature type="transmembrane region" description="Helical" evidence="5">
    <location>
        <begin position="165"/>
        <end position="187"/>
    </location>
</feature>
<dbReference type="Proteomes" id="UP001139353">
    <property type="component" value="Unassembled WGS sequence"/>
</dbReference>
<keyword evidence="2 5" id="KW-0812">Transmembrane</keyword>
<dbReference type="GO" id="GO:0016020">
    <property type="term" value="C:membrane"/>
    <property type="evidence" value="ECO:0007669"/>
    <property type="project" value="UniProtKB-SubCell"/>
</dbReference>
<keyword evidence="4 5" id="KW-0472">Membrane</keyword>
<evidence type="ECO:0000256" key="1">
    <source>
        <dbReference type="ARBA" id="ARBA00004141"/>
    </source>
</evidence>
<feature type="transmembrane region" description="Helical" evidence="5">
    <location>
        <begin position="72"/>
        <end position="93"/>
    </location>
</feature>
<accession>A0A9X1YL92</accession>
<comment type="caution">
    <text evidence="7">The sequence shown here is derived from an EMBL/GenBank/DDBJ whole genome shotgun (WGS) entry which is preliminary data.</text>
</comment>
<dbReference type="RefSeq" id="WP_275683570.1">
    <property type="nucleotide sequence ID" value="NZ_JAJLJH010000005.1"/>
</dbReference>
<feature type="transmembrane region" description="Helical" evidence="5">
    <location>
        <begin position="40"/>
        <end position="60"/>
    </location>
</feature>
<protein>
    <submittedName>
        <fullName evidence="7">NnrU family protein</fullName>
    </submittedName>
</protein>
<evidence type="ECO:0000256" key="3">
    <source>
        <dbReference type="ARBA" id="ARBA00022989"/>
    </source>
</evidence>
<keyword evidence="8" id="KW-1185">Reference proteome</keyword>
<dbReference type="InterPro" id="IPR009915">
    <property type="entry name" value="NnrU_dom"/>
</dbReference>
<name>A0A9X1YL92_9BURK</name>
<keyword evidence="3 5" id="KW-1133">Transmembrane helix</keyword>
<evidence type="ECO:0000256" key="2">
    <source>
        <dbReference type="ARBA" id="ARBA00022692"/>
    </source>
</evidence>
<dbReference type="AlphaFoldDB" id="A0A9X1YL92"/>
<proteinExistence type="predicted"/>
<feature type="transmembrane region" description="Helical" evidence="5">
    <location>
        <begin position="113"/>
        <end position="139"/>
    </location>
</feature>
<comment type="subcellular location">
    <subcellularLocation>
        <location evidence="1">Membrane</location>
        <topology evidence="1">Multi-pass membrane protein</topology>
    </subcellularLocation>
</comment>
<evidence type="ECO:0000313" key="8">
    <source>
        <dbReference type="Proteomes" id="UP001139353"/>
    </source>
</evidence>
<organism evidence="7 8">
    <name type="scientific">Scleromatobacter humisilvae</name>
    <dbReference type="NCBI Taxonomy" id="2897159"/>
    <lineage>
        <taxon>Bacteria</taxon>
        <taxon>Pseudomonadati</taxon>
        <taxon>Pseudomonadota</taxon>
        <taxon>Betaproteobacteria</taxon>
        <taxon>Burkholderiales</taxon>
        <taxon>Sphaerotilaceae</taxon>
        <taxon>Scleromatobacter</taxon>
    </lineage>
</organism>
<evidence type="ECO:0000256" key="5">
    <source>
        <dbReference type="SAM" id="Phobius"/>
    </source>
</evidence>
<evidence type="ECO:0000256" key="4">
    <source>
        <dbReference type="ARBA" id="ARBA00023136"/>
    </source>
</evidence>
<feature type="domain" description="NnrU" evidence="6">
    <location>
        <begin position="3"/>
        <end position="191"/>
    </location>
</feature>
<evidence type="ECO:0000313" key="7">
    <source>
        <dbReference type="EMBL" id="MCK9687525.1"/>
    </source>
</evidence>
<reference evidence="7" key="1">
    <citation type="submission" date="2021-11" db="EMBL/GenBank/DDBJ databases">
        <title>BS-T2-15 a new species belonging to the Comamonadaceae family isolated from the soil of a French oak forest.</title>
        <authorList>
            <person name="Mieszkin S."/>
            <person name="Alain K."/>
        </authorList>
    </citation>
    <scope>NUCLEOTIDE SEQUENCE</scope>
    <source>
        <strain evidence="7">BS-T2-15</strain>
    </source>
</reference>
<dbReference type="EMBL" id="JAJLJH010000005">
    <property type="protein sequence ID" value="MCK9687525.1"/>
    <property type="molecule type" value="Genomic_DNA"/>
</dbReference>
<evidence type="ECO:0000259" key="6">
    <source>
        <dbReference type="Pfam" id="PF07298"/>
    </source>
</evidence>
<dbReference type="Pfam" id="PF07298">
    <property type="entry name" value="NnrU"/>
    <property type="match status" value="1"/>
</dbReference>
<sequence>MILLIFGLVLFLGIHSVRIVADGRRSRFIAARGLNAWKGVYSLISIAGFVLICIGFGQARQQAVLLWSPPRWTHDVAALLTLLAFVLVTAAYVPGNGIKARVKDPMILGVKCWAAGHLLANGTLADVVLFGSFLAWVVLDFRAARQRRRAGAEPEVGSVKRGRSLMAVVVGVLVWMLFAFHLHQWLIGVAPFPGFHGIGH</sequence>
<gene>
    <name evidence="7" type="ORF">LPC04_17620</name>
</gene>